<reference evidence="1" key="1">
    <citation type="journal article" date="2020" name="Nature">
        <title>Giant virus diversity and host interactions through global metagenomics.</title>
        <authorList>
            <person name="Schulz F."/>
            <person name="Roux S."/>
            <person name="Paez-Espino D."/>
            <person name="Jungbluth S."/>
            <person name="Walsh D.A."/>
            <person name="Denef V.J."/>
            <person name="McMahon K.D."/>
            <person name="Konstantinidis K.T."/>
            <person name="Eloe-Fadrosh E.A."/>
            <person name="Kyrpides N.C."/>
            <person name="Woyke T."/>
        </authorList>
    </citation>
    <scope>NUCLEOTIDE SEQUENCE</scope>
    <source>
        <strain evidence="1">GVMAG-S-1101169-75</strain>
    </source>
</reference>
<sequence length="220" mass="25864">MKKKIFYPVFIKCLSFISDPFWRFVYEDLAYGRCPYGLYLQKNYLCCGIKNKEFTYKIETDKDPEELFNDTYGLLKNRVGILSEKEKLIQRDKVLKNRLSDNKRDEWHNVKKKMIRDTLLENFVLNKSNEFALSMNVCKKVLALVIIGLMFKTLNSKDVCYSDGFIQDINGFVFQPKRVLITKNIYMNRGARCGEEEGSIVKSLHSYWPLYLQEVLAVGK</sequence>
<dbReference type="AlphaFoldDB" id="A0A6C0K128"/>
<protein>
    <submittedName>
        <fullName evidence="1">Uncharacterized protein</fullName>
    </submittedName>
</protein>
<proteinExistence type="predicted"/>
<dbReference type="EMBL" id="MN740789">
    <property type="protein sequence ID" value="QHU11742.1"/>
    <property type="molecule type" value="Genomic_DNA"/>
</dbReference>
<accession>A0A6C0K128</accession>
<evidence type="ECO:0000313" key="1">
    <source>
        <dbReference type="EMBL" id="QHU11742.1"/>
    </source>
</evidence>
<organism evidence="1">
    <name type="scientific">viral metagenome</name>
    <dbReference type="NCBI Taxonomy" id="1070528"/>
    <lineage>
        <taxon>unclassified sequences</taxon>
        <taxon>metagenomes</taxon>
        <taxon>organismal metagenomes</taxon>
    </lineage>
</organism>
<name>A0A6C0K128_9ZZZZ</name>